<gene>
    <name evidence="4" type="ORF">CYNAS_LOCUS17490</name>
</gene>
<evidence type="ECO:0000256" key="1">
    <source>
        <dbReference type="SAM" id="MobiDB-lite"/>
    </source>
</evidence>
<dbReference type="SUPFAM" id="SSF82153">
    <property type="entry name" value="FAS1 domain"/>
    <property type="match status" value="3"/>
</dbReference>
<dbReference type="Pfam" id="PF02469">
    <property type="entry name" value="Fasciclin"/>
    <property type="match status" value="2"/>
</dbReference>
<proteinExistence type="predicted"/>
<dbReference type="InterPro" id="IPR036378">
    <property type="entry name" value="FAS1_dom_sf"/>
</dbReference>
<comment type="caution">
    <text evidence="4">The sequence shown here is derived from an EMBL/GenBank/DDBJ whole genome shotgun (WGS) entry which is preliminary data.</text>
</comment>
<dbReference type="PROSITE" id="PS50213">
    <property type="entry name" value="FAS1"/>
    <property type="match status" value="3"/>
</dbReference>
<feature type="region of interest" description="Disordered" evidence="1">
    <location>
        <begin position="33"/>
        <end position="56"/>
    </location>
</feature>
<dbReference type="InterPro" id="IPR000782">
    <property type="entry name" value="FAS1_domain"/>
</dbReference>
<protein>
    <recommendedName>
        <fullName evidence="3">FAS1 domain-containing protein</fullName>
    </recommendedName>
</protein>
<feature type="domain" description="FAS1" evidence="3">
    <location>
        <begin position="610"/>
        <end position="743"/>
    </location>
</feature>
<dbReference type="EMBL" id="CATQJL010000316">
    <property type="protein sequence ID" value="CAJ0605507.1"/>
    <property type="molecule type" value="Genomic_DNA"/>
</dbReference>
<dbReference type="Proteomes" id="UP001176961">
    <property type="component" value="Unassembled WGS sequence"/>
</dbReference>
<dbReference type="AlphaFoldDB" id="A0AA36H7R9"/>
<dbReference type="SMART" id="SM00554">
    <property type="entry name" value="FAS1"/>
    <property type="match status" value="2"/>
</dbReference>
<dbReference type="PANTHER" id="PTHR10900:SF124">
    <property type="entry name" value="FI05614P"/>
    <property type="match status" value="1"/>
</dbReference>
<feature type="signal peptide" evidence="2">
    <location>
        <begin position="1"/>
        <end position="17"/>
    </location>
</feature>
<name>A0AA36H7R9_CYLNA</name>
<dbReference type="PANTHER" id="PTHR10900">
    <property type="entry name" value="PERIOSTIN-RELATED"/>
    <property type="match status" value="1"/>
</dbReference>
<feature type="chain" id="PRO_5041299829" description="FAS1 domain-containing protein" evidence="2">
    <location>
        <begin position="18"/>
        <end position="767"/>
    </location>
</feature>
<feature type="compositionally biased region" description="Basic and acidic residues" evidence="1">
    <location>
        <begin position="41"/>
        <end position="54"/>
    </location>
</feature>
<dbReference type="InterPro" id="IPR050904">
    <property type="entry name" value="Adhesion/Biosynth-related"/>
</dbReference>
<feature type="domain" description="FAS1" evidence="3">
    <location>
        <begin position="343"/>
        <end position="476"/>
    </location>
</feature>
<organism evidence="4 5">
    <name type="scientific">Cylicocyclus nassatus</name>
    <name type="common">Nematode worm</name>
    <dbReference type="NCBI Taxonomy" id="53992"/>
    <lineage>
        <taxon>Eukaryota</taxon>
        <taxon>Metazoa</taxon>
        <taxon>Ecdysozoa</taxon>
        <taxon>Nematoda</taxon>
        <taxon>Chromadorea</taxon>
        <taxon>Rhabditida</taxon>
        <taxon>Rhabditina</taxon>
        <taxon>Rhabditomorpha</taxon>
        <taxon>Strongyloidea</taxon>
        <taxon>Strongylidae</taxon>
        <taxon>Cylicocyclus</taxon>
    </lineage>
</organism>
<reference evidence="4" key="1">
    <citation type="submission" date="2023-07" db="EMBL/GenBank/DDBJ databases">
        <authorList>
            <consortium name="CYATHOMIX"/>
        </authorList>
    </citation>
    <scope>NUCLEOTIDE SEQUENCE</scope>
    <source>
        <strain evidence="4">N/A</strain>
    </source>
</reference>
<evidence type="ECO:0000313" key="5">
    <source>
        <dbReference type="Proteomes" id="UP001176961"/>
    </source>
</evidence>
<keyword evidence="5" id="KW-1185">Reference proteome</keyword>
<evidence type="ECO:0000256" key="2">
    <source>
        <dbReference type="SAM" id="SignalP"/>
    </source>
</evidence>
<accession>A0AA36H7R9</accession>
<feature type="domain" description="FAS1" evidence="3">
    <location>
        <begin position="468"/>
        <end position="606"/>
    </location>
</feature>
<dbReference type="Gene3D" id="2.30.180.10">
    <property type="entry name" value="FAS1 domain"/>
    <property type="match status" value="3"/>
</dbReference>
<evidence type="ECO:0000313" key="4">
    <source>
        <dbReference type="EMBL" id="CAJ0605507.1"/>
    </source>
</evidence>
<evidence type="ECO:0000259" key="3">
    <source>
        <dbReference type="PROSITE" id="PS50213"/>
    </source>
</evidence>
<keyword evidence="2" id="KW-0732">Signal</keyword>
<sequence>MLKTLLLCSLLIVDVGAVCTICSLLSDYSDDMPTIRTLPEPSEKYRRQSLDSSERQVVGSFSDLVSTDDGANPLRGRGRFDANIERPGVEPKQKTGTQLFDLFDTIGSGLLQVQRLDGQQYPDKSTSARIFLKIPPTVNTVEKIICSPHICTRETTKRWPAEGNTLRSEKSCQRFRDANKCIDRRTDAEMTTEITRIEECCEGYETKDIFRHGCPKESTLENIEDSLEYINSSLWDIASRANATAELSKKNVTIFVSPEYEDEVSDAESYLASRIVPGTYRPYDWTDGTVLKTLSGGELIISQSEDAFGTVKSYVNCVPINTSSVRTQTGIIHVASGDVLPAAETVLAALEADPRFASFLSILSEDLRESLSSNESSFTVFAPSDKVLSSLSDSLISDIKERRGCASDFARSHVVNGSFCTSQLFHRRLNSLAGTQIDVHTQIKSAERVTHIGRAKIIGGEVFAKNGVVHLIDDVLFSDELMSWKEHLDAINSEMAKSLEDVMKNSTEPITIFVPHSDNDTVLNAEMSKNHVVIGDVLEHFQQASTITTEAGSKMFTGFSRHVSPIWMRISVQPQRRRRGQVACSRITSESVKGCRAVLQFIDKPLPLVTDNFESFLAKRADLSRFYRLWRDSSLNASLTDDKPLTAFVPSDDAFSTNEFKKLASEQKLAETFVRRHIVEEPLCNFDLRHSSGEIRIQTYANLNGEALRPSQTDGETFIDGARIEESEIVLTNGVLYVVESPIIRNQAVIRPSNNRRRTTNLFDIIH</sequence>